<dbReference type="GeneID" id="25289193"/>
<reference evidence="3 4" key="1">
    <citation type="submission" date="2015-01" db="EMBL/GenBank/DDBJ databases">
        <title>The Genome Sequence of Rhinocladiella mackenzie CBS 650.93.</title>
        <authorList>
            <consortium name="The Broad Institute Genomics Platform"/>
            <person name="Cuomo C."/>
            <person name="de Hoog S."/>
            <person name="Gorbushina A."/>
            <person name="Stielow B."/>
            <person name="Teixiera M."/>
            <person name="Abouelleil A."/>
            <person name="Chapman S.B."/>
            <person name="Priest M."/>
            <person name="Young S.K."/>
            <person name="Wortman J."/>
            <person name="Nusbaum C."/>
            <person name="Birren B."/>
        </authorList>
    </citation>
    <scope>NUCLEOTIDE SEQUENCE [LARGE SCALE GENOMIC DNA]</scope>
    <source>
        <strain evidence="3 4">CBS 650.93</strain>
    </source>
</reference>
<feature type="domain" description="DUF7580" evidence="2">
    <location>
        <begin position="215"/>
        <end position="528"/>
    </location>
</feature>
<accession>A0A0D2J321</accession>
<proteinExistence type="predicted"/>
<evidence type="ECO:0000256" key="1">
    <source>
        <dbReference type="SAM" id="SignalP"/>
    </source>
</evidence>
<dbReference type="RefSeq" id="XP_013277177.1">
    <property type="nucleotide sequence ID" value="XM_013421723.1"/>
</dbReference>
<dbReference type="PANTHER" id="PTHR35186:SF4">
    <property type="entry name" value="PRION-INHIBITION AND PROPAGATION HELO DOMAIN-CONTAINING PROTEIN"/>
    <property type="match status" value="1"/>
</dbReference>
<dbReference type="HOGENOM" id="CLU_026305_2_0_1"/>
<sequence length="536" mass="60816">MSGIEIAGLVLSALPLMISALESYRKGLRPVKTLLYAWKKQLEALVTRLKDQKFWLRQNMKVLLAGAIPSQESDLTKVDDILTFMRRDEISWSIEHYLSDKESLEYFNRILKECEETLLAIAKQLQHIKHPIKGTHDLESLIKLNPKTGPTYTFRTAFNFTMNQKEIEQLVDRVKDCNENLKELARSEESINISKLALAQNSSIGMAKDLATVFHRIWEHATALHSAVSECWSMNCNSSHQTMLFLDSRAAHPQNKIQLRQKEYSPIFRLALCTSCSGVEWQEGEVSVVNLSQPSSPTKEEVIDLCNRLAKGAPLAGKAWIMDLTKEKKLFCCSKKTCDAWLSGSSRAGILSLGDYLRSNQAKKLLPKESILLALTLASSLVQLHQTQWVHNAWSKETIRAIPQASANRVDWTRTFIEASFPSPSSSTRAKVKEDLLDLGIILLEIWERQTFESWVSSISAPPADDYYSKMGLAVRWLDSVQETWPVPDYAYAVSSCVRFSFEGVQHDWNHPGFRRMVCEKVIAPLQETSRIVIPK</sequence>
<name>A0A0D2J321_9EURO</name>
<dbReference type="Pfam" id="PF24476">
    <property type="entry name" value="DUF7580"/>
    <property type="match status" value="1"/>
</dbReference>
<dbReference type="STRING" id="1442369.A0A0D2J321"/>
<organism evidence="3 4">
    <name type="scientific">Rhinocladiella mackenziei CBS 650.93</name>
    <dbReference type="NCBI Taxonomy" id="1442369"/>
    <lineage>
        <taxon>Eukaryota</taxon>
        <taxon>Fungi</taxon>
        <taxon>Dikarya</taxon>
        <taxon>Ascomycota</taxon>
        <taxon>Pezizomycotina</taxon>
        <taxon>Eurotiomycetes</taxon>
        <taxon>Chaetothyriomycetidae</taxon>
        <taxon>Chaetothyriales</taxon>
        <taxon>Herpotrichiellaceae</taxon>
        <taxon>Rhinocladiella</taxon>
    </lineage>
</organism>
<dbReference type="Proteomes" id="UP000053617">
    <property type="component" value="Unassembled WGS sequence"/>
</dbReference>
<gene>
    <name evidence="3" type="ORF">Z518_01122</name>
</gene>
<protein>
    <recommendedName>
        <fullName evidence="2">DUF7580 domain-containing protein</fullName>
    </recommendedName>
</protein>
<dbReference type="InterPro" id="IPR056002">
    <property type="entry name" value="DUF7580"/>
</dbReference>
<dbReference type="EMBL" id="KN847475">
    <property type="protein sequence ID" value="KIX10041.1"/>
    <property type="molecule type" value="Genomic_DNA"/>
</dbReference>
<dbReference type="AlphaFoldDB" id="A0A0D2J321"/>
<keyword evidence="4" id="KW-1185">Reference proteome</keyword>
<dbReference type="VEuPathDB" id="FungiDB:Z518_01122"/>
<feature type="chain" id="PRO_5002244561" description="DUF7580 domain-containing protein" evidence="1">
    <location>
        <begin position="21"/>
        <end position="536"/>
    </location>
</feature>
<evidence type="ECO:0000259" key="2">
    <source>
        <dbReference type="Pfam" id="PF24476"/>
    </source>
</evidence>
<evidence type="ECO:0000313" key="3">
    <source>
        <dbReference type="EMBL" id="KIX10041.1"/>
    </source>
</evidence>
<dbReference type="OrthoDB" id="3565018at2759"/>
<feature type="signal peptide" evidence="1">
    <location>
        <begin position="1"/>
        <end position="20"/>
    </location>
</feature>
<dbReference type="PANTHER" id="PTHR35186">
    <property type="entry name" value="ANK_REP_REGION DOMAIN-CONTAINING PROTEIN"/>
    <property type="match status" value="1"/>
</dbReference>
<keyword evidence="1" id="KW-0732">Signal</keyword>
<evidence type="ECO:0000313" key="4">
    <source>
        <dbReference type="Proteomes" id="UP000053617"/>
    </source>
</evidence>